<dbReference type="GO" id="GO:0003700">
    <property type="term" value="F:DNA-binding transcription factor activity"/>
    <property type="evidence" value="ECO:0007669"/>
    <property type="project" value="InterPro"/>
</dbReference>
<dbReference type="SUPFAM" id="SSF46785">
    <property type="entry name" value="Winged helix' DNA-binding domain"/>
    <property type="match status" value="1"/>
</dbReference>
<dbReference type="Gene3D" id="1.10.10.10">
    <property type="entry name" value="Winged helix-like DNA-binding domain superfamily/Winged helix DNA-binding domain"/>
    <property type="match status" value="1"/>
</dbReference>
<dbReference type="InterPro" id="IPR000847">
    <property type="entry name" value="LysR_HTH_N"/>
</dbReference>
<evidence type="ECO:0000313" key="2">
    <source>
        <dbReference type="EMBL" id="VTR21346.1"/>
    </source>
</evidence>
<protein>
    <submittedName>
        <fullName evidence="2">HTH-type transcriptional regulator cbl</fullName>
    </submittedName>
</protein>
<dbReference type="EMBL" id="CABEEZ010000024">
    <property type="protein sequence ID" value="VTR21346.1"/>
    <property type="molecule type" value="Genomic_DNA"/>
</dbReference>
<reference evidence="2" key="1">
    <citation type="submission" date="2019-05" db="EMBL/GenBank/DDBJ databases">
        <authorList>
            <consortium name="Pathogen Informatics"/>
        </authorList>
    </citation>
    <scope>NUCLEOTIDE SEQUENCE [LARGE SCALE GENOMIC DNA]</scope>
    <source>
        <strain evidence="2">NCTC12965</strain>
    </source>
</reference>
<dbReference type="InterPro" id="IPR036390">
    <property type="entry name" value="WH_DNA-bd_sf"/>
</dbReference>
<dbReference type="PROSITE" id="PS50931">
    <property type="entry name" value="HTH_LYSR"/>
    <property type="match status" value="1"/>
</dbReference>
<name>A0A4U9TM99_SERFO</name>
<dbReference type="PRINTS" id="PR00039">
    <property type="entry name" value="HTHLYSR"/>
</dbReference>
<dbReference type="Pfam" id="PF00126">
    <property type="entry name" value="HTH_1"/>
    <property type="match status" value="1"/>
</dbReference>
<accession>A0A4U9TM99</accession>
<feature type="domain" description="HTH lysR-type" evidence="1">
    <location>
        <begin position="1"/>
        <end position="50"/>
    </location>
</feature>
<dbReference type="AlphaFoldDB" id="A0A4U9TM99"/>
<gene>
    <name evidence="2" type="primary">cbl_1</name>
    <name evidence="2" type="ORF">NCTC12965_01236</name>
</gene>
<evidence type="ECO:0000259" key="1">
    <source>
        <dbReference type="PROSITE" id="PS50931"/>
    </source>
</evidence>
<dbReference type="InterPro" id="IPR036388">
    <property type="entry name" value="WH-like_DNA-bd_sf"/>
</dbReference>
<proteinExistence type="predicted"/>
<organism evidence="2">
    <name type="scientific">Serratia fonticola</name>
    <dbReference type="NCBI Taxonomy" id="47917"/>
    <lineage>
        <taxon>Bacteria</taxon>
        <taxon>Pseudomonadati</taxon>
        <taxon>Pseudomonadota</taxon>
        <taxon>Gammaproteobacteria</taxon>
        <taxon>Enterobacterales</taxon>
        <taxon>Yersiniaceae</taxon>
        <taxon>Serratia</taxon>
    </lineage>
</organism>
<sequence length="75" mass="8635">MNFQQLKIIRESARCNYNLTDVANALFTSQSGVSRHIRELEEELGIEIFYPPWQTVIRHDRTGQRAVGGRGAYPQ</sequence>